<accession>A0A2S6GA39</accession>
<feature type="compositionally biased region" description="Pro residues" evidence="10">
    <location>
        <begin position="61"/>
        <end position="81"/>
    </location>
</feature>
<proteinExistence type="inferred from homology"/>
<evidence type="ECO:0000256" key="1">
    <source>
        <dbReference type="ARBA" id="ARBA00004383"/>
    </source>
</evidence>
<evidence type="ECO:0000256" key="8">
    <source>
        <dbReference type="ARBA" id="ARBA00022989"/>
    </source>
</evidence>
<evidence type="ECO:0000313" key="14">
    <source>
        <dbReference type="EMBL" id="PPK56139.1"/>
    </source>
</evidence>
<organism evidence="14 15">
    <name type="scientific">Marinobacter persicus</name>
    <dbReference type="NCBI Taxonomy" id="930118"/>
    <lineage>
        <taxon>Bacteria</taxon>
        <taxon>Pseudomonadati</taxon>
        <taxon>Pseudomonadota</taxon>
        <taxon>Gammaproteobacteria</taxon>
        <taxon>Pseudomonadales</taxon>
        <taxon>Marinobacteraceae</taxon>
        <taxon>Marinobacter</taxon>
    </lineage>
</organism>
<dbReference type="Proteomes" id="UP000239446">
    <property type="component" value="Unassembled WGS sequence"/>
</dbReference>
<dbReference type="GO" id="GO:0031992">
    <property type="term" value="F:energy transducer activity"/>
    <property type="evidence" value="ECO:0007669"/>
    <property type="project" value="TreeGrafter"/>
</dbReference>
<sequence>MKPAGHIPKVLFLLLAVALAATVLVWAAPQTPMTLPVLGDNAVNTAPAIKISLAGKRAPEPEPAPTPAPKPRPKPAPKPEPEPEPAPEPEPIPEPDPVPEPETVPEPKPEPEPEPQPQPEKSEVTETTAEQAPAEEPIGEEAEADDSQNAVQLQNAGNSSDVDSYLSKLSRHLARHYDYPRRARRLGQQGTPVVVFEFSRDGTLLNHSLRDSSGHRLLDDAAQDMLIQAAPLPRVPESMRGKSFTYALPVRFSLR</sequence>
<comment type="similarity">
    <text evidence="2">Belongs to the TonB family.</text>
</comment>
<keyword evidence="9" id="KW-0472">Membrane</keyword>
<dbReference type="Gene3D" id="3.30.1150.10">
    <property type="match status" value="1"/>
</dbReference>
<evidence type="ECO:0000313" key="15">
    <source>
        <dbReference type="Proteomes" id="UP000239446"/>
    </source>
</evidence>
<feature type="signal peptide" evidence="11">
    <location>
        <begin position="1"/>
        <end position="27"/>
    </location>
</feature>
<comment type="subcellular location">
    <subcellularLocation>
        <location evidence="1">Cell inner membrane</location>
        <topology evidence="1">Single-pass membrane protein</topology>
        <orientation evidence="1">Periplasmic side</orientation>
    </subcellularLocation>
</comment>
<feature type="compositionally biased region" description="Low complexity" evidence="10">
    <location>
        <begin position="125"/>
        <end position="136"/>
    </location>
</feature>
<keyword evidence="6" id="KW-0812">Transmembrane</keyword>
<keyword evidence="8" id="KW-1133">Transmembrane helix</keyword>
<evidence type="ECO:0000256" key="7">
    <source>
        <dbReference type="ARBA" id="ARBA00022927"/>
    </source>
</evidence>
<dbReference type="InterPro" id="IPR051045">
    <property type="entry name" value="TonB-dependent_transducer"/>
</dbReference>
<dbReference type="EMBL" id="PTIT01000002">
    <property type="protein sequence ID" value="PPK53302.1"/>
    <property type="molecule type" value="Genomic_DNA"/>
</dbReference>
<keyword evidence="4" id="KW-1003">Cell membrane</keyword>
<feature type="domain" description="TonB C-terminal" evidence="12">
    <location>
        <begin position="164"/>
        <end position="255"/>
    </location>
</feature>
<dbReference type="Proteomes" id="UP000239648">
    <property type="component" value="Unassembled WGS sequence"/>
</dbReference>
<evidence type="ECO:0000259" key="12">
    <source>
        <dbReference type="PROSITE" id="PS52015"/>
    </source>
</evidence>
<evidence type="ECO:0000256" key="11">
    <source>
        <dbReference type="SAM" id="SignalP"/>
    </source>
</evidence>
<dbReference type="PANTHER" id="PTHR33446">
    <property type="entry name" value="PROTEIN TONB-RELATED"/>
    <property type="match status" value="1"/>
</dbReference>
<reference evidence="14 15" key="2">
    <citation type="submission" date="2018-02" db="EMBL/GenBank/DDBJ databases">
        <title>Subsurface microbial communities from deep shales in Ohio and West Virginia, USA.</title>
        <authorList>
            <person name="Wrighton K."/>
        </authorList>
    </citation>
    <scope>NUCLEOTIDE SEQUENCE [LARGE SCALE GENOMIC DNA]</scope>
    <source>
        <strain evidence="14 15">UTICA-S1B9</strain>
    </source>
</reference>
<evidence type="ECO:0000256" key="5">
    <source>
        <dbReference type="ARBA" id="ARBA00022519"/>
    </source>
</evidence>
<dbReference type="GO" id="GO:0098797">
    <property type="term" value="C:plasma membrane protein complex"/>
    <property type="evidence" value="ECO:0007669"/>
    <property type="project" value="TreeGrafter"/>
</dbReference>
<dbReference type="PROSITE" id="PS52015">
    <property type="entry name" value="TONB_CTD"/>
    <property type="match status" value="1"/>
</dbReference>
<keyword evidence="3" id="KW-0813">Transport</keyword>
<evidence type="ECO:0000313" key="13">
    <source>
        <dbReference type="EMBL" id="PPK53302.1"/>
    </source>
</evidence>
<feature type="chain" id="PRO_5015430265" evidence="11">
    <location>
        <begin position="28"/>
        <end position="255"/>
    </location>
</feature>
<dbReference type="InterPro" id="IPR037682">
    <property type="entry name" value="TonB_C"/>
</dbReference>
<dbReference type="PANTHER" id="PTHR33446:SF2">
    <property type="entry name" value="PROTEIN TONB"/>
    <property type="match status" value="1"/>
</dbReference>
<feature type="compositionally biased region" description="Acidic residues" evidence="10">
    <location>
        <begin position="137"/>
        <end position="146"/>
    </location>
</feature>
<evidence type="ECO:0000256" key="9">
    <source>
        <dbReference type="ARBA" id="ARBA00023136"/>
    </source>
</evidence>
<feature type="compositionally biased region" description="Acidic residues" evidence="10">
    <location>
        <begin position="82"/>
        <end position="99"/>
    </location>
</feature>
<gene>
    <name evidence="14" type="ORF">B0H24_1002103</name>
    <name evidence="13" type="ORF">BY455_102103</name>
</gene>
<dbReference type="OrthoDB" id="6077935at2"/>
<evidence type="ECO:0000256" key="4">
    <source>
        <dbReference type="ARBA" id="ARBA00022475"/>
    </source>
</evidence>
<evidence type="ECO:0000256" key="6">
    <source>
        <dbReference type="ARBA" id="ARBA00022692"/>
    </source>
</evidence>
<dbReference type="EMBL" id="PTIU01000002">
    <property type="protein sequence ID" value="PPK56139.1"/>
    <property type="molecule type" value="Genomic_DNA"/>
</dbReference>
<dbReference type="AlphaFoldDB" id="A0A2S6GA39"/>
<dbReference type="RefSeq" id="WP_104414896.1">
    <property type="nucleotide sequence ID" value="NZ_PTIT01000002.1"/>
</dbReference>
<evidence type="ECO:0000256" key="2">
    <source>
        <dbReference type="ARBA" id="ARBA00006555"/>
    </source>
</evidence>
<feature type="region of interest" description="Disordered" evidence="10">
    <location>
        <begin position="53"/>
        <end position="148"/>
    </location>
</feature>
<dbReference type="NCBIfam" id="TIGR01352">
    <property type="entry name" value="tonB_Cterm"/>
    <property type="match status" value="1"/>
</dbReference>
<dbReference type="GO" id="GO:0055085">
    <property type="term" value="P:transmembrane transport"/>
    <property type="evidence" value="ECO:0007669"/>
    <property type="project" value="InterPro"/>
</dbReference>
<keyword evidence="11" id="KW-0732">Signal</keyword>
<reference evidence="13 16" key="1">
    <citation type="submission" date="2018-02" db="EMBL/GenBank/DDBJ databases">
        <title>Deep subsurface shale carbon reservoir microbial communities from Ohio and West Virginia, USA.</title>
        <authorList>
            <person name="Wrighton K."/>
        </authorList>
    </citation>
    <scope>NUCLEOTIDE SEQUENCE [LARGE SCALE GENOMIC DNA]</scope>
    <source>
        <strain evidence="13 16">UTICA-S1B6</strain>
    </source>
</reference>
<name>A0A2S6GA39_9GAMM</name>
<dbReference type="GO" id="GO:0015031">
    <property type="term" value="P:protein transport"/>
    <property type="evidence" value="ECO:0007669"/>
    <property type="project" value="UniProtKB-KW"/>
</dbReference>
<dbReference type="InterPro" id="IPR006260">
    <property type="entry name" value="TonB/TolA_C"/>
</dbReference>
<protein>
    <submittedName>
        <fullName evidence="14">Outer membrane transport energization protein TonB</fullName>
    </submittedName>
</protein>
<evidence type="ECO:0000256" key="3">
    <source>
        <dbReference type="ARBA" id="ARBA00022448"/>
    </source>
</evidence>
<dbReference type="Pfam" id="PF03544">
    <property type="entry name" value="TonB_C"/>
    <property type="match status" value="1"/>
</dbReference>
<evidence type="ECO:0000256" key="10">
    <source>
        <dbReference type="SAM" id="MobiDB-lite"/>
    </source>
</evidence>
<keyword evidence="16" id="KW-1185">Reference proteome</keyword>
<comment type="caution">
    <text evidence="14">The sequence shown here is derived from an EMBL/GenBank/DDBJ whole genome shotgun (WGS) entry which is preliminary data.</text>
</comment>
<evidence type="ECO:0000313" key="16">
    <source>
        <dbReference type="Proteomes" id="UP000239648"/>
    </source>
</evidence>
<dbReference type="STRING" id="930118.SAMN05216429_107187"/>
<dbReference type="SUPFAM" id="SSF74653">
    <property type="entry name" value="TolA/TonB C-terminal domain"/>
    <property type="match status" value="1"/>
</dbReference>
<keyword evidence="5" id="KW-0997">Cell inner membrane</keyword>
<keyword evidence="7" id="KW-0653">Protein transport</keyword>